<dbReference type="InterPro" id="IPR008936">
    <property type="entry name" value="Rho_GTPase_activation_prot"/>
</dbReference>
<gene>
    <name evidence="2" type="ORF">THOM_1997</name>
</gene>
<dbReference type="GO" id="GO:0007165">
    <property type="term" value="P:signal transduction"/>
    <property type="evidence" value="ECO:0007669"/>
    <property type="project" value="InterPro"/>
</dbReference>
<reference evidence="2 3" key="1">
    <citation type="journal article" date="2012" name="PLoS Pathog.">
        <title>The genome of the obligate intracellular parasite Trachipleistophora hominis: new insights into microsporidian genome dynamics and reductive evolution.</title>
        <authorList>
            <person name="Heinz E."/>
            <person name="Williams T.A."/>
            <person name="Nakjang S."/>
            <person name="Noel C.J."/>
            <person name="Swan D.C."/>
            <person name="Goldberg A.V."/>
            <person name="Harris S.R."/>
            <person name="Weinmaier T."/>
            <person name="Markert S."/>
            <person name="Becher D."/>
            <person name="Bernhardt J."/>
            <person name="Dagan T."/>
            <person name="Hacker C."/>
            <person name="Lucocq J.M."/>
            <person name="Schweder T."/>
            <person name="Rattei T."/>
            <person name="Hall N."/>
            <person name="Hirt R.P."/>
            <person name="Embley T.M."/>
        </authorList>
    </citation>
    <scope>NUCLEOTIDE SEQUENCE [LARGE SCALE GENOMIC DNA]</scope>
</reference>
<keyword evidence="3" id="KW-1185">Reference proteome</keyword>
<dbReference type="Pfam" id="PF00620">
    <property type="entry name" value="RhoGAP"/>
    <property type="match status" value="1"/>
</dbReference>
<dbReference type="HOGENOM" id="CLU_924976_0_0_1"/>
<dbReference type="InterPro" id="IPR000198">
    <property type="entry name" value="RhoGAP_dom"/>
</dbReference>
<dbReference type="CDD" id="cd00159">
    <property type="entry name" value="RhoGAP"/>
    <property type="match status" value="1"/>
</dbReference>
<name>L7JUB3_TRAHO</name>
<dbReference type="EMBL" id="JH993996">
    <property type="protein sequence ID" value="ELQ75068.1"/>
    <property type="molecule type" value="Genomic_DNA"/>
</dbReference>
<dbReference type="VEuPathDB" id="MicrosporidiaDB:THOM_1997"/>
<dbReference type="Proteomes" id="UP000011185">
    <property type="component" value="Unassembled WGS sequence"/>
</dbReference>
<dbReference type="OrthoDB" id="2196166at2759"/>
<evidence type="ECO:0000313" key="3">
    <source>
        <dbReference type="Proteomes" id="UP000011185"/>
    </source>
</evidence>
<protein>
    <submittedName>
        <fullName evidence="2">Putative Rho GTPase-activating protein domain, Rho GTPase activation protein</fullName>
    </submittedName>
</protein>
<evidence type="ECO:0000313" key="2">
    <source>
        <dbReference type="EMBL" id="ELQ75068.1"/>
    </source>
</evidence>
<evidence type="ECO:0000259" key="1">
    <source>
        <dbReference type="PROSITE" id="PS50238"/>
    </source>
</evidence>
<dbReference type="AlphaFoldDB" id="L7JUB3"/>
<proteinExistence type="predicted"/>
<accession>L7JUB3</accession>
<dbReference type="InParanoid" id="L7JUB3"/>
<dbReference type="SMART" id="SM00324">
    <property type="entry name" value="RhoGAP"/>
    <property type="match status" value="1"/>
</dbReference>
<feature type="domain" description="Rho-GAP" evidence="1">
    <location>
        <begin position="101"/>
        <end position="284"/>
    </location>
</feature>
<dbReference type="SUPFAM" id="SSF48350">
    <property type="entry name" value="GTPase activation domain, GAP"/>
    <property type="match status" value="1"/>
</dbReference>
<sequence length="301" mass="35529">MDIMNEGSCEMTRFVRRVIPGTGNPTRNLPGNDRIADHRFKSRFKVEHITFKNYQDKFIRYDDLSPVEKYELYRYAVFMLTSTVSANKLSFFKKIMKFGNNDKTEVCHIHPFIFKIMDFIKTKRANYHGIFRCSGDYRASTRLYERFIAGDVFDLNTTDVRNIVAFFKIYLKKKVNGIFSFDILDTLYETAKHRSSPSINYLLFYLPFCFVGDKRRFLIGLIDMFKEIDQHKNENDMPIPNLVRCIAPSLFPDTRLKSIETVFYQTWAVQKLFDIDLEKVPKPLLEFSHVYVVEKSSFSIC</sequence>
<dbReference type="PROSITE" id="PS50238">
    <property type="entry name" value="RHOGAP"/>
    <property type="match status" value="1"/>
</dbReference>
<organism evidence="2 3">
    <name type="scientific">Trachipleistophora hominis</name>
    <name type="common">Microsporidian parasite</name>
    <dbReference type="NCBI Taxonomy" id="72359"/>
    <lineage>
        <taxon>Eukaryota</taxon>
        <taxon>Fungi</taxon>
        <taxon>Fungi incertae sedis</taxon>
        <taxon>Microsporidia</taxon>
        <taxon>Pleistophoridae</taxon>
        <taxon>Trachipleistophora</taxon>
    </lineage>
</organism>
<dbReference type="Gene3D" id="1.10.555.10">
    <property type="entry name" value="Rho GTPase activation protein"/>
    <property type="match status" value="1"/>
</dbReference>